<dbReference type="CDD" id="cd01650">
    <property type="entry name" value="RT_nLTR_like"/>
    <property type="match status" value="1"/>
</dbReference>
<feature type="compositionally biased region" description="Polar residues" evidence="1">
    <location>
        <begin position="127"/>
        <end position="137"/>
    </location>
</feature>
<evidence type="ECO:0000259" key="2">
    <source>
        <dbReference type="PROSITE" id="PS50878"/>
    </source>
</evidence>
<dbReference type="SUPFAM" id="SSF56219">
    <property type="entry name" value="DNase I-like"/>
    <property type="match status" value="1"/>
</dbReference>
<dbReference type="Pfam" id="PF00078">
    <property type="entry name" value="RVT_1"/>
    <property type="match status" value="1"/>
</dbReference>
<gene>
    <name evidence="4" type="primary">PO11_259</name>
    <name evidence="4" type="ORF">AVEN_246864_1</name>
</gene>
<dbReference type="Pfam" id="PF14529">
    <property type="entry name" value="Exo_endo_phos_2"/>
    <property type="match status" value="1"/>
</dbReference>
<dbReference type="SUPFAM" id="SSF56672">
    <property type="entry name" value="DNA/RNA polymerases"/>
    <property type="match status" value="1"/>
</dbReference>
<dbReference type="GO" id="GO:0003676">
    <property type="term" value="F:nucleic acid binding"/>
    <property type="evidence" value="ECO:0007669"/>
    <property type="project" value="InterPro"/>
</dbReference>
<dbReference type="InterPro" id="IPR036691">
    <property type="entry name" value="Endo/exonu/phosph_ase_sf"/>
</dbReference>
<dbReference type="Gene3D" id="3.60.10.10">
    <property type="entry name" value="Endonuclease/exonuclease/phosphatase"/>
    <property type="match status" value="1"/>
</dbReference>
<feature type="compositionally biased region" description="Polar residues" evidence="1">
    <location>
        <begin position="63"/>
        <end position="73"/>
    </location>
</feature>
<feature type="domain" description="Reverse transcriptase" evidence="2">
    <location>
        <begin position="1115"/>
        <end position="1375"/>
    </location>
</feature>
<dbReference type="InterPro" id="IPR000477">
    <property type="entry name" value="RT_dom"/>
</dbReference>
<dbReference type="CDD" id="cd09276">
    <property type="entry name" value="Rnase_HI_RT_non_LTR"/>
    <property type="match status" value="1"/>
</dbReference>
<dbReference type="GO" id="GO:0071897">
    <property type="term" value="P:DNA biosynthetic process"/>
    <property type="evidence" value="ECO:0007669"/>
    <property type="project" value="UniProtKB-ARBA"/>
</dbReference>
<dbReference type="PANTHER" id="PTHR19446">
    <property type="entry name" value="REVERSE TRANSCRIPTASES"/>
    <property type="match status" value="1"/>
</dbReference>
<evidence type="ECO:0000259" key="3">
    <source>
        <dbReference type="PROSITE" id="PS50879"/>
    </source>
</evidence>
<feature type="compositionally biased region" description="Polar residues" evidence="1">
    <location>
        <begin position="384"/>
        <end position="393"/>
    </location>
</feature>
<feature type="compositionally biased region" description="Basic residues" evidence="1">
    <location>
        <begin position="188"/>
        <end position="206"/>
    </location>
</feature>
<keyword evidence="5" id="KW-1185">Reference proteome</keyword>
<dbReference type="PROSITE" id="PS50879">
    <property type="entry name" value="RNASE_H_1"/>
    <property type="match status" value="1"/>
</dbReference>
<evidence type="ECO:0000313" key="5">
    <source>
        <dbReference type="Proteomes" id="UP000499080"/>
    </source>
</evidence>
<feature type="region of interest" description="Disordered" evidence="1">
    <location>
        <begin position="382"/>
        <end position="414"/>
    </location>
</feature>
<feature type="domain" description="RNase H type-1" evidence="3">
    <location>
        <begin position="1548"/>
        <end position="1680"/>
    </location>
</feature>
<evidence type="ECO:0000313" key="4">
    <source>
        <dbReference type="EMBL" id="GBN07191.1"/>
    </source>
</evidence>
<dbReference type="InterPro" id="IPR012337">
    <property type="entry name" value="RNaseH-like_sf"/>
</dbReference>
<dbReference type="SUPFAM" id="SSF57756">
    <property type="entry name" value="Retrovirus zinc finger-like domains"/>
    <property type="match status" value="1"/>
</dbReference>
<dbReference type="SUPFAM" id="SSF53098">
    <property type="entry name" value="Ribonuclease H-like"/>
    <property type="match status" value="1"/>
</dbReference>
<organism evidence="4 5">
    <name type="scientific">Araneus ventricosus</name>
    <name type="common">Orbweaver spider</name>
    <name type="synonym">Epeira ventricosa</name>
    <dbReference type="NCBI Taxonomy" id="182803"/>
    <lineage>
        <taxon>Eukaryota</taxon>
        <taxon>Metazoa</taxon>
        <taxon>Ecdysozoa</taxon>
        <taxon>Arthropoda</taxon>
        <taxon>Chelicerata</taxon>
        <taxon>Arachnida</taxon>
        <taxon>Araneae</taxon>
        <taxon>Araneomorphae</taxon>
        <taxon>Entelegynae</taxon>
        <taxon>Araneoidea</taxon>
        <taxon>Araneidae</taxon>
        <taxon>Araneus</taxon>
    </lineage>
</organism>
<comment type="caution">
    <text evidence="4">The sequence shown here is derived from an EMBL/GenBank/DDBJ whole genome shotgun (WGS) entry which is preliminary data.</text>
</comment>
<dbReference type="PROSITE" id="PS50878">
    <property type="entry name" value="RT_POL"/>
    <property type="match status" value="1"/>
</dbReference>
<name>A0A4Y2KXT2_ARAVE</name>
<sequence>MATTKGSEFDALVGLSNVVAAKPLGGRLSLKKQSKSDLTEVMVDRHLKGDFGVRTVKPKNKRNTTVVPPSQQDWGYRSHPEDYSLTVPEAPPSVADQSVVKQATFVPPAVALPGTPQAGHSRDDSDGSTLPGDSSGESDAHTYYDSLGAPWVLGPCDHLFYLKDNPDPPPSTVGGPSDKMEEDAPVGPRKRPAGKNSKSARKKIPKKPLMLESTPEPSVRTGPKIRTLAVHPDFYGRVPAFYAPDTPVIPARPVFQGEVPTTPPALLDPSGSFEVTQELLKIVADYKVPQELVDRLTAFGTVVERLISGRDRIVQDIDARLRALETSLSDRGSVTFAQALRSPPVSAVPAPPVVPPVVPKSFSLQGSSAVPDGSWFTVTKKGRTTAQHPTVAQESIRPPPVGPRPPRPVAVPPPRPDLPAIVVKPMGTDITTSAALKGLLEAKLSPQTIGVRVLSCQPAAGNGVLVRVETQVMADKLVQAVNGHLELQGCCEARVPRKREPQILIYDIPAIPGDRQIVEEEFLDKLRASNSLPDGDLRVLFRRKGRGSQQHWVLSVAPSIFASLGSARRLHWGFGSFRYREYCEPLRCFKCYRFGHVRAQCTAPQELCSKCPGSHNFKDCPKDRPVCRNCRDYNARNRTAQRLPGNLGRSQVGTQELPHLDLPFRPDIYLVQEPYLVNGSIYGLPLSWRTVVATSGKVLLAVRNPNIALWVRRITDHVVAVDLTVGGDSVTVVTFYFPPSLSQTRLVRELEEVVALCPPPQLLLAGDANARSLLWGPDLPDHRAADASGPFVEFVLAQRLAVWNDPWSGPTFETERARGWIDVTLSSPQLFRRKGHWEVNDTLLSDHHPLLYVLEGSASVPPRCFPLNRRRLRQVADRISVFYATVSQELAHIDSQSHLDDWVDRLLAFLTTLSSTSGSFVRPCLRVPWWDAALAIQRKKTRALRARFQRCRHLEERSLRRTIYKRELARYKFLIKTKSRACFEKFCEQLTRLNPFQLPYKLAAGRIRSQPVLQRVCDPQGSWTSSAADTVRVIADQLFRPDDAAAETLAQRTVRREVMDYVAPDDAPPFSLTEIRGVISSLAKKKAPGLDGVTNELIQAVFVRCPELFLVLFNKCLQLSYFPRNWRTAKLVLLCKPGRDLSLPSSYRPICLLSGISKVLDKLVTRRLVFLFQSQGLLHDHQHGFRAGRSCETANHALWLELQSALRKRGRVALISLDVAGAFDTVWRQSVLRRLMEAQCPQNLFRLVQTYFDRRTVCYQFNDQSWSFPADRGVPQGSCSGPFYWNLVLDTVFRVDLPPECYIQAFADDLLLVVRGSSKTDIEVTAQIALDKLVDWAGMHKLSFNSAKTTLLPVTYGGRLSLADPPRVSLTGNAVQVVSNFRYLGVWWDSGLTFTVHFHKVRSRVDLLSYRISMVAERFYSRRGHLFLRVYRGALEPFILYGYGAWGHRLGLQRIRSSLNSIQRKPLLRLTRAYRTVSTVALQVLAGVLPMDLKAKGVFAKFLVSVAHLNARVGNVTFRSSDYLARFNPTEVHPLLWHSIPFSIQTPTGFDLELFTDGSKDADRVGSSLVVFYHGVEIHHEERRLSDHASVFQAEAHGLYMALVYITTLSSWDPIRIFSDSQSLLKALAGSIPGDTQIWELKALCQELRERRSVSLHWVRAHVGTLGNERADYYAKRAVLRPDVDVSVLRPLSLLRRQIGQVLLTQWQDRWSYGENGRLTAEFFPTVGLVPRLFNSRIVQLLTGHGRFPAYFYRFALSDTDVCICGGTGTVLHYLRTCPLTLDLYSRLQYDPSRLFTLLSSPDNLSILDKLVSRVVGWTPNL</sequence>
<feature type="region of interest" description="Disordered" evidence="1">
    <location>
        <begin position="163"/>
        <end position="222"/>
    </location>
</feature>
<dbReference type="Pfam" id="PF00075">
    <property type="entry name" value="RNase_H"/>
    <property type="match status" value="1"/>
</dbReference>
<feature type="region of interest" description="Disordered" evidence="1">
    <location>
        <begin position="55"/>
        <end position="141"/>
    </location>
</feature>
<accession>A0A4Y2KXT2</accession>
<dbReference type="InterPro" id="IPR036397">
    <property type="entry name" value="RNaseH_sf"/>
</dbReference>
<feature type="compositionally biased region" description="Pro residues" evidence="1">
    <location>
        <begin position="397"/>
        <end position="414"/>
    </location>
</feature>
<dbReference type="EMBL" id="BGPR01005140">
    <property type="protein sequence ID" value="GBN07191.1"/>
    <property type="molecule type" value="Genomic_DNA"/>
</dbReference>
<protein>
    <submittedName>
        <fullName evidence="4">Retrovirus-related Pol polyprotein from type-1 retrotransposable element R1</fullName>
    </submittedName>
</protein>
<dbReference type="GO" id="GO:0004523">
    <property type="term" value="F:RNA-DNA hybrid ribonuclease activity"/>
    <property type="evidence" value="ECO:0007669"/>
    <property type="project" value="InterPro"/>
</dbReference>
<dbReference type="OrthoDB" id="6774308at2759"/>
<dbReference type="Gene3D" id="3.30.420.10">
    <property type="entry name" value="Ribonuclease H-like superfamily/Ribonuclease H"/>
    <property type="match status" value="1"/>
</dbReference>
<reference evidence="4 5" key="1">
    <citation type="journal article" date="2019" name="Sci. Rep.">
        <title>Orb-weaving spider Araneus ventricosus genome elucidates the spidroin gene catalogue.</title>
        <authorList>
            <person name="Kono N."/>
            <person name="Nakamura H."/>
            <person name="Ohtoshi R."/>
            <person name="Moran D.A.P."/>
            <person name="Shinohara A."/>
            <person name="Yoshida Y."/>
            <person name="Fujiwara M."/>
            <person name="Mori M."/>
            <person name="Tomita M."/>
            <person name="Arakawa K."/>
        </authorList>
    </citation>
    <scope>NUCLEOTIDE SEQUENCE [LARGE SCALE GENOMIC DNA]</scope>
</reference>
<dbReference type="InterPro" id="IPR043502">
    <property type="entry name" value="DNA/RNA_pol_sf"/>
</dbReference>
<dbReference type="InterPro" id="IPR005135">
    <property type="entry name" value="Endo/exonuclease/phosphatase"/>
</dbReference>
<evidence type="ECO:0000256" key="1">
    <source>
        <dbReference type="SAM" id="MobiDB-lite"/>
    </source>
</evidence>
<dbReference type="Proteomes" id="UP000499080">
    <property type="component" value="Unassembled WGS sequence"/>
</dbReference>
<dbReference type="GO" id="GO:0042575">
    <property type="term" value="C:DNA polymerase complex"/>
    <property type="evidence" value="ECO:0007669"/>
    <property type="project" value="UniProtKB-ARBA"/>
</dbReference>
<dbReference type="InterPro" id="IPR002156">
    <property type="entry name" value="RNaseH_domain"/>
</dbReference>
<dbReference type="GO" id="GO:0008270">
    <property type="term" value="F:zinc ion binding"/>
    <property type="evidence" value="ECO:0007669"/>
    <property type="project" value="InterPro"/>
</dbReference>
<proteinExistence type="predicted"/>
<dbReference type="InterPro" id="IPR036875">
    <property type="entry name" value="Znf_CCHC_sf"/>
</dbReference>